<dbReference type="EMBL" id="MU277195">
    <property type="protein sequence ID" value="KAI0065453.1"/>
    <property type="molecule type" value="Genomic_DNA"/>
</dbReference>
<accession>A0ACB8TBC8</accession>
<protein>
    <submittedName>
        <fullName evidence="1">Alpha/beta-hydrolase</fullName>
    </submittedName>
</protein>
<name>A0ACB8TBC8_9AGAM</name>
<reference evidence="1" key="2">
    <citation type="journal article" date="2022" name="New Phytol.">
        <title>Evolutionary transition to the ectomycorrhizal habit in the genomes of a hyperdiverse lineage of mushroom-forming fungi.</title>
        <authorList>
            <person name="Looney B."/>
            <person name="Miyauchi S."/>
            <person name="Morin E."/>
            <person name="Drula E."/>
            <person name="Courty P.E."/>
            <person name="Kohler A."/>
            <person name="Kuo A."/>
            <person name="LaButti K."/>
            <person name="Pangilinan J."/>
            <person name="Lipzen A."/>
            <person name="Riley R."/>
            <person name="Andreopoulos W."/>
            <person name="He G."/>
            <person name="Johnson J."/>
            <person name="Nolan M."/>
            <person name="Tritt A."/>
            <person name="Barry K.W."/>
            <person name="Grigoriev I.V."/>
            <person name="Nagy L.G."/>
            <person name="Hibbett D."/>
            <person name="Henrissat B."/>
            <person name="Matheny P.B."/>
            <person name="Labbe J."/>
            <person name="Martin F.M."/>
        </authorList>
    </citation>
    <scope>NUCLEOTIDE SEQUENCE</scope>
    <source>
        <strain evidence="1">HHB10654</strain>
    </source>
</reference>
<gene>
    <name evidence="1" type="ORF">BV25DRAFT_1868739</name>
</gene>
<organism evidence="1 2">
    <name type="scientific">Artomyces pyxidatus</name>
    <dbReference type="NCBI Taxonomy" id="48021"/>
    <lineage>
        <taxon>Eukaryota</taxon>
        <taxon>Fungi</taxon>
        <taxon>Dikarya</taxon>
        <taxon>Basidiomycota</taxon>
        <taxon>Agaricomycotina</taxon>
        <taxon>Agaricomycetes</taxon>
        <taxon>Russulales</taxon>
        <taxon>Auriscalpiaceae</taxon>
        <taxon>Artomyces</taxon>
    </lineage>
</organism>
<dbReference type="Proteomes" id="UP000814140">
    <property type="component" value="Unassembled WGS sequence"/>
</dbReference>
<keyword evidence="2" id="KW-1185">Reference proteome</keyword>
<reference evidence="1" key="1">
    <citation type="submission" date="2021-03" db="EMBL/GenBank/DDBJ databases">
        <authorList>
            <consortium name="DOE Joint Genome Institute"/>
            <person name="Ahrendt S."/>
            <person name="Looney B.P."/>
            <person name="Miyauchi S."/>
            <person name="Morin E."/>
            <person name="Drula E."/>
            <person name="Courty P.E."/>
            <person name="Chicoki N."/>
            <person name="Fauchery L."/>
            <person name="Kohler A."/>
            <person name="Kuo A."/>
            <person name="Labutti K."/>
            <person name="Pangilinan J."/>
            <person name="Lipzen A."/>
            <person name="Riley R."/>
            <person name="Andreopoulos W."/>
            <person name="He G."/>
            <person name="Johnson J."/>
            <person name="Barry K.W."/>
            <person name="Grigoriev I.V."/>
            <person name="Nagy L."/>
            <person name="Hibbett D."/>
            <person name="Henrissat B."/>
            <person name="Matheny P.B."/>
            <person name="Labbe J."/>
            <person name="Martin F."/>
        </authorList>
    </citation>
    <scope>NUCLEOTIDE SEQUENCE</scope>
    <source>
        <strain evidence="1">HHB10654</strain>
    </source>
</reference>
<sequence>MDQFLDLPYVASSTRSRLHEFDLFVPQRRASAQPLPPLICFVHGGAWRSEDKGNHAALARRLAAHTGYPVAVPNYRLTTPEHHLRHPAHAEDLLQFLTYVLAWRGPAGASQPLYDPTRLYLVGHSCSAHMTASVLLDAGIASLAPSEDLLHAVRGVIFSEGIYDIDALLESFPGYRDWFIANTFGDLPSYAAFSVIGAPRRAAGAHIRWLIVHSKGDTLVDLRQSSAMYDYLQSLEAGENSAATTVTKNWEELEDGHNEILQTEAYTRIAGDFVLSVSAE</sequence>
<evidence type="ECO:0000313" key="1">
    <source>
        <dbReference type="EMBL" id="KAI0065453.1"/>
    </source>
</evidence>
<comment type="caution">
    <text evidence="1">The sequence shown here is derived from an EMBL/GenBank/DDBJ whole genome shotgun (WGS) entry which is preliminary data.</text>
</comment>
<evidence type="ECO:0000313" key="2">
    <source>
        <dbReference type="Proteomes" id="UP000814140"/>
    </source>
</evidence>
<proteinExistence type="predicted"/>